<dbReference type="SUPFAM" id="SSF103088">
    <property type="entry name" value="OmpA-like"/>
    <property type="match status" value="1"/>
</dbReference>
<evidence type="ECO:0000256" key="2">
    <source>
        <dbReference type="ARBA" id="ARBA00023136"/>
    </source>
</evidence>
<dbReference type="PROSITE" id="PS51257">
    <property type="entry name" value="PROKAR_LIPOPROTEIN"/>
    <property type="match status" value="1"/>
</dbReference>
<accession>A0A1H7RYD7</accession>
<name>A0A1H7RYD7_9GAMM</name>
<evidence type="ECO:0000313" key="7">
    <source>
        <dbReference type="Proteomes" id="UP000185766"/>
    </source>
</evidence>
<feature type="domain" description="OmpA-like" evidence="5">
    <location>
        <begin position="115"/>
        <end position="230"/>
    </location>
</feature>
<dbReference type="InterPro" id="IPR050330">
    <property type="entry name" value="Bact_OuterMem_StrucFunc"/>
</dbReference>
<evidence type="ECO:0000313" key="6">
    <source>
        <dbReference type="EMBL" id="SEL65126.1"/>
    </source>
</evidence>
<dbReference type="InterPro" id="IPR036737">
    <property type="entry name" value="OmpA-like_sf"/>
</dbReference>
<keyword evidence="3" id="KW-0998">Cell outer membrane</keyword>
<dbReference type="SUPFAM" id="SSF103647">
    <property type="entry name" value="TSP type-3 repeat"/>
    <property type="match status" value="1"/>
</dbReference>
<dbReference type="RefSeq" id="WP_074870138.1">
    <property type="nucleotide sequence ID" value="NZ_FOAS01000016.1"/>
</dbReference>
<dbReference type="Proteomes" id="UP000185766">
    <property type="component" value="Unassembled WGS sequence"/>
</dbReference>
<dbReference type="GO" id="GO:0005509">
    <property type="term" value="F:calcium ion binding"/>
    <property type="evidence" value="ECO:0007669"/>
    <property type="project" value="InterPro"/>
</dbReference>
<reference evidence="6 7" key="1">
    <citation type="submission" date="2016-10" db="EMBL/GenBank/DDBJ databases">
        <authorList>
            <person name="de Groot N.N."/>
        </authorList>
    </citation>
    <scope>NUCLEOTIDE SEQUENCE [LARGE SCALE GENOMIC DNA]</scope>
    <source>
        <strain evidence="6 7">JCM 19513</strain>
    </source>
</reference>
<gene>
    <name evidence="6" type="ORF">SAMN05216214_11658</name>
</gene>
<protein>
    <submittedName>
        <fullName evidence="6">Outer membrane protein OmpA</fullName>
    </submittedName>
</protein>
<evidence type="ECO:0000259" key="5">
    <source>
        <dbReference type="PROSITE" id="PS51123"/>
    </source>
</evidence>
<dbReference type="InterPro" id="IPR028974">
    <property type="entry name" value="TSP_type-3_rpt"/>
</dbReference>
<dbReference type="Pfam" id="PF00691">
    <property type="entry name" value="OmpA"/>
    <property type="match status" value="1"/>
</dbReference>
<dbReference type="PRINTS" id="PR01021">
    <property type="entry name" value="OMPADOMAIN"/>
</dbReference>
<dbReference type="InterPro" id="IPR006665">
    <property type="entry name" value="OmpA-like"/>
</dbReference>
<dbReference type="GO" id="GO:0009279">
    <property type="term" value="C:cell outer membrane"/>
    <property type="evidence" value="ECO:0007669"/>
    <property type="project" value="UniProtKB-SubCell"/>
</dbReference>
<comment type="subcellular location">
    <subcellularLocation>
        <location evidence="1">Cell outer membrane</location>
    </subcellularLocation>
</comment>
<dbReference type="Gene3D" id="4.10.1080.10">
    <property type="entry name" value="TSP type-3 repeat"/>
    <property type="match status" value="1"/>
</dbReference>
<sequence>MSTMKIAGVLALSVTLAGCSSQGLMRTDWPICGLIGGATGAGLGAIESSTMAGAVGAAVGVTAAAYCWVHGDKDSDGDGVLDSRDQCPDTPMGTQVDEVGCPVVVEEVVEMVVADETIVLSDVDELLFAFDSAVLTEGAKMRLNEVALRLKQFPNAVITVGGHTDSVGADSYNQGLSERRAQAAHDYLVSQGVNDEQISPVGYGETRPIADNATREGRALNRRVELFVDN</sequence>
<dbReference type="PANTHER" id="PTHR30329:SF21">
    <property type="entry name" value="LIPOPROTEIN YIAD-RELATED"/>
    <property type="match status" value="1"/>
</dbReference>
<keyword evidence="7" id="KW-1185">Reference proteome</keyword>
<dbReference type="CDD" id="cd07185">
    <property type="entry name" value="OmpA_C-like"/>
    <property type="match status" value="1"/>
</dbReference>
<dbReference type="Gene3D" id="3.30.1330.60">
    <property type="entry name" value="OmpA-like domain"/>
    <property type="match status" value="1"/>
</dbReference>
<dbReference type="PROSITE" id="PS51123">
    <property type="entry name" value="OMPA_2"/>
    <property type="match status" value="1"/>
</dbReference>
<dbReference type="AlphaFoldDB" id="A0A1H7RYD7"/>
<keyword evidence="2 4" id="KW-0472">Membrane</keyword>
<dbReference type="InterPro" id="IPR006664">
    <property type="entry name" value="OMP_bac"/>
</dbReference>
<dbReference type="EMBL" id="FOAS01000016">
    <property type="protein sequence ID" value="SEL65126.1"/>
    <property type="molecule type" value="Genomic_DNA"/>
</dbReference>
<evidence type="ECO:0000256" key="1">
    <source>
        <dbReference type="ARBA" id="ARBA00004442"/>
    </source>
</evidence>
<evidence type="ECO:0000256" key="3">
    <source>
        <dbReference type="ARBA" id="ARBA00023237"/>
    </source>
</evidence>
<evidence type="ECO:0000256" key="4">
    <source>
        <dbReference type="PROSITE-ProRule" id="PRU00473"/>
    </source>
</evidence>
<dbReference type="STRING" id="1429083.GCA_001885685_00259"/>
<dbReference type="PANTHER" id="PTHR30329">
    <property type="entry name" value="STATOR ELEMENT OF FLAGELLAR MOTOR COMPLEX"/>
    <property type="match status" value="1"/>
</dbReference>
<proteinExistence type="predicted"/>
<organism evidence="6 7">
    <name type="scientific">Atopomonas hussainii</name>
    <dbReference type="NCBI Taxonomy" id="1429083"/>
    <lineage>
        <taxon>Bacteria</taxon>
        <taxon>Pseudomonadati</taxon>
        <taxon>Pseudomonadota</taxon>
        <taxon>Gammaproteobacteria</taxon>
        <taxon>Pseudomonadales</taxon>
        <taxon>Pseudomonadaceae</taxon>
        <taxon>Atopomonas</taxon>
    </lineage>
</organism>